<keyword evidence="3" id="KW-1185">Reference proteome</keyword>
<dbReference type="Proteomes" id="UP000664844">
    <property type="component" value="Unassembled WGS sequence"/>
</dbReference>
<protein>
    <submittedName>
        <fullName evidence="2">Uncharacterized protein</fullName>
    </submittedName>
</protein>
<dbReference type="RefSeq" id="WP_207089589.1">
    <property type="nucleotide sequence ID" value="NZ_JAFLQW010000501.1"/>
</dbReference>
<feature type="region of interest" description="Disordered" evidence="1">
    <location>
        <begin position="88"/>
        <end position="108"/>
    </location>
</feature>
<dbReference type="EMBL" id="JAFLQW010000501">
    <property type="protein sequence ID" value="MBO0351135.1"/>
    <property type="molecule type" value="Genomic_DNA"/>
</dbReference>
<evidence type="ECO:0000256" key="1">
    <source>
        <dbReference type="SAM" id="MobiDB-lite"/>
    </source>
</evidence>
<comment type="caution">
    <text evidence="2">The sequence shown here is derived from an EMBL/GenBank/DDBJ whole genome shotgun (WGS) entry which is preliminary data.</text>
</comment>
<reference evidence="2 3" key="1">
    <citation type="submission" date="2021-03" db="EMBL/GenBank/DDBJ databases">
        <title>Metabolic Capacity of the Antarctic Cyanobacterium Phormidium pseudopriestleyi that Sustains Oxygenic Photosynthesis in the Presence of Hydrogen Sulfide.</title>
        <authorList>
            <person name="Lumian J.E."/>
            <person name="Jungblut A.D."/>
            <person name="Dillon M.L."/>
            <person name="Hawes I."/>
            <person name="Doran P.T."/>
            <person name="Mackey T.J."/>
            <person name="Dick G.J."/>
            <person name="Grettenberger C.L."/>
            <person name="Sumner D.Y."/>
        </authorList>
    </citation>
    <scope>NUCLEOTIDE SEQUENCE [LARGE SCALE GENOMIC DNA]</scope>
    <source>
        <strain evidence="2 3">FRX01</strain>
    </source>
</reference>
<accession>A0ABS3FVI4</accession>
<proteinExistence type="predicted"/>
<evidence type="ECO:0000313" key="3">
    <source>
        <dbReference type="Proteomes" id="UP000664844"/>
    </source>
</evidence>
<gene>
    <name evidence="2" type="ORF">J0895_19070</name>
</gene>
<feature type="compositionally biased region" description="Gly residues" evidence="1">
    <location>
        <begin position="89"/>
        <end position="98"/>
    </location>
</feature>
<name>A0ABS3FVI4_9CYAN</name>
<sequence>MSKSISNLIISLTLFPILLGILSSARVIAQETQPCLVEARPGPNPVPACPPKLRTRIQPTFSEEERRGFQQRGFDNFLRDALNGNSDPIGGGTIGGGVESDAGLAPISPEVRGIGPTFDPTDVIIPRGGVRGR</sequence>
<evidence type="ECO:0000313" key="2">
    <source>
        <dbReference type="EMBL" id="MBO0351135.1"/>
    </source>
</evidence>
<organism evidence="2 3">
    <name type="scientific">Phormidium pseudopriestleyi FRX01</name>
    <dbReference type="NCBI Taxonomy" id="1759528"/>
    <lineage>
        <taxon>Bacteria</taxon>
        <taxon>Bacillati</taxon>
        <taxon>Cyanobacteriota</taxon>
        <taxon>Cyanophyceae</taxon>
        <taxon>Oscillatoriophycideae</taxon>
        <taxon>Oscillatoriales</taxon>
        <taxon>Oscillatoriaceae</taxon>
        <taxon>Phormidium</taxon>
    </lineage>
</organism>